<dbReference type="InterPro" id="IPR042099">
    <property type="entry name" value="ANL_N_sf"/>
</dbReference>
<dbReference type="Pfam" id="PF00501">
    <property type="entry name" value="AMP-binding"/>
    <property type="match status" value="1"/>
</dbReference>
<dbReference type="PANTHER" id="PTHR43767:SF11">
    <property type="entry name" value="MEDIUM-CHAIN-FATTY-ACID--COA LIGASE"/>
    <property type="match status" value="1"/>
</dbReference>
<feature type="domain" description="AMP-dependent synthetase/ligase" evidence="3">
    <location>
        <begin position="18"/>
        <end position="405"/>
    </location>
</feature>
<dbReference type="GO" id="GO:0016877">
    <property type="term" value="F:ligase activity, forming carbon-sulfur bonds"/>
    <property type="evidence" value="ECO:0007669"/>
    <property type="project" value="UniProtKB-ARBA"/>
</dbReference>
<dbReference type="Gene3D" id="3.30.300.30">
    <property type="match status" value="1"/>
</dbReference>
<dbReference type="CDD" id="cd12119">
    <property type="entry name" value="ttLC_FACS_AlkK_like"/>
    <property type="match status" value="1"/>
</dbReference>
<dbReference type="EMBL" id="JAEACQ010000013">
    <property type="protein sequence ID" value="MBL7625643.1"/>
    <property type="molecule type" value="Genomic_DNA"/>
</dbReference>
<organism evidence="5 6">
    <name type="scientific">Frankia nepalensis</name>
    <dbReference type="NCBI Taxonomy" id="1836974"/>
    <lineage>
        <taxon>Bacteria</taxon>
        <taxon>Bacillati</taxon>
        <taxon>Actinomycetota</taxon>
        <taxon>Actinomycetes</taxon>
        <taxon>Frankiales</taxon>
        <taxon>Frankiaceae</taxon>
        <taxon>Frankia</taxon>
    </lineage>
</organism>
<comment type="caution">
    <text evidence="5">The sequence shown here is derived from an EMBL/GenBank/DDBJ whole genome shotgun (WGS) entry which is preliminary data.</text>
</comment>
<proteinExistence type="inferred from homology"/>
<dbReference type="FunFam" id="3.30.300.30:FF:000008">
    <property type="entry name" value="2,3-dihydroxybenzoate-AMP ligase"/>
    <property type="match status" value="1"/>
</dbReference>
<comment type="similarity">
    <text evidence="1">Belongs to the ATP-dependent AMP-binding enzyme family.</text>
</comment>
<keyword evidence="2 5" id="KW-0436">Ligase</keyword>
<keyword evidence="6" id="KW-1185">Reference proteome</keyword>
<dbReference type="Pfam" id="PF13193">
    <property type="entry name" value="AMP-binding_C"/>
    <property type="match status" value="1"/>
</dbReference>
<feature type="domain" description="AMP-binding enzyme C-terminal" evidence="4">
    <location>
        <begin position="454"/>
        <end position="528"/>
    </location>
</feature>
<evidence type="ECO:0000256" key="2">
    <source>
        <dbReference type="ARBA" id="ARBA00022598"/>
    </source>
</evidence>
<reference evidence="5" key="1">
    <citation type="submission" date="2020-12" db="EMBL/GenBank/DDBJ databases">
        <title>Genomic characterization of non-nitrogen-fixing Frankia strains.</title>
        <authorList>
            <person name="Carlos-Shanley C."/>
            <person name="Guerra T."/>
            <person name="Hahn D."/>
        </authorList>
    </citation>
    <scope>NUCLEOTIDE SEQUENCE</scope>
    <source>
        <strain evidence="5">CN6</strain>
    </source>
</reference>
<evidence type="ECO:0000256" key="1">
    <source>
        <dbReference type="ARBA" id="ARBA00006432"/>
    </source>
</evidence>
<dbReference type="RefSeq" id="WP_203005842.1">
    <property type="nucleotide sequence ID" value="NZ_JADWYU010000122.1"/>
</dbReference>
<dbReference type="InterPro" id="IPR000873">
    <property type="entry name" value="AMP-dep_synth/lig_dom"/>
</dbReference>
<dbReference type="SUPFAM" id="SSF56801">
    <property type="entry name" value="Acetyl-CoA synthetase-like"/>
    <property type="match status" value="1"/>
</dbReference>
<dbReference type="NCBIfam" id="NF004837">
    <property type="entry name" value="PRK06187.1"/>
    <property type="match status" value="1"/>
</dbReference>
<evidence type="ECO:0000313" key="6">
    <source>
        <dbReference type="Proteomes" id="UP000604475"/>
    </source>
</evidence>
<sequence>MTSTMQHVPLGIRRLLEHAVTVYADQKLFTAQPGGDLTEATFAETGANAARLAHALVELGVGQGDRVATLMWNNQEHVEAYYAVPAMGAVLHPLNLRLPGEQIAFVANHAEDKVVIVDHTLLAPVSALLPALKTIEHVIVNSPAGADTDLAAVSAAAGREIGVHDYAQLIAGRPGEFDWPETDENAAAAMCYTSGTTGDPKGVVYSHRSIFLHSMAAVGPAMMGLSQSDRVLAIVPQFHVLAWGLPYIAFYSGVELVLPGPFLQPEPLARMIEKTRLNRASGVPTIWQGLLAHLEANPDIDVSSLKEAVVGGSACPPALMEAYDRLGITLLHAYGMTETSPMVTVARPPAGLTPEQAWPYRLTQGRFVANVAARLVGADGSVLPWDGVSAGELELRGPWIAGGYYGVDDEDKFHDGWLRTGDVGHISPEGYLTLTDRAKDVIKSGGEWISSVQLENLLMAHPAVAEASVIGVPDERWGERPLALVVPRSGAEVSFIELREFLADKIARWQVPERWAVISEVPKTSVGKFDKKRLREQYALGELEPELVSSH</sequence>
<dbReference type="InterPro" id="IPR050237">
    <property type="entry name" value="ATP-dep_AMP-bd_enzyme"/>
</dbReference>
<accession>A0A937RFX0</accession>
<dbReference type="Gene3D" id="3.40.50.12780">
    <property type="entry name" value="N-terminal domain of ligase-like"/>
    <property type="match status" value="1"/>
</dbReference>
<protein>
    <submittedName>
        <fullName evidence="5">Long-chain fatty acid--CoA ligase</fullName>
    </submittedName>
</protein>
<evidence type="ECO:0000259" key="4">
    <source>
        <dbReference type="Pfam" id="PF13193"/>
    </source>
</evidence>
<evidence type="ECO:0000259" key="3">
    <source>
        <dbReference type="Pfam" id="PF00501"/>
    </source>
</evidence>
<dbReference type="Proteomes" id="UP000604475">
    <property type="component" value="Unassembled WGS sequence"/>
</dbReference>
<dbReference type="InterPro" id="IPR025110">
    <property type="entry name" value="AMP-bd_C"/>
</dbReference>
<dbReference type="InterPro" id="IPR045851">
    <property type="entry name" value="AMP-bd_C_sf"/>
</dbReference>
<gene>
    <name evidence="5" type="ORF">I7412_00290</name>
</gene>
<dbReference type="InterPro" id="IPR020845">
    <property type="entry name" value="AMP-binding_CS"/>
</dbReference>
<dbReference type="PANTHER" id="PTHR43767">
    <property type="entry name" value="LONG-CHAIN-FATTY-ACID--COA LIGASE"/>
    <property type="match status" value="1"/>
</dbReference>
<name>A0A937RFX0_9ACTN</name>
<dbReference type="AlphaFoldDB" id="A0A937RFX0"/>
<dbReference type="PROSITE" id="PS00455">
    <property type="entry name" value="AMP_BINDING"/>
    <property type="match status" value="1"/>
</dbReference>
<evidence type="ECO:0000313" key="5">
    <source>
        <dbReference type="EMBL" id="MBL7625643.1"/>
    </source>
</evidence>